<dbReference type="PANTHER" id="PTHR24220:SF689">
    <property type="entry name" value="LIPOPROTEIN-RELEASING SYSTEM ATP-BINDING PROTEIN LOLD"/>
    <property type="match status" value="1"/>
</dbReference>
<evidence type="ECO:0000256" key="1">
    <source>
        <dbReference type="ARBA" id="ARBA00005417"/>
    </source>
</evidence>
<dbReference type="Gene3D" id="3.40.50.300">
    <property type="entry name" value="P-loop containing nucleotide triphosphate hydrolases"/>
    <property type="match status" value="1"/>
</dbReference>
<dbReference type="SUPFAM" id="SSF52540">
    <property type="entry name" value="P-loop containing nucleoside triphosphate hydrolases"/>
    <property type="match status" value="1"/>
</dbReference>
<sequence length="234" mass="25710">MNKYVMKRPEGKNLLLQAVNIHKSYGTKENPVQVLRRVNLEITPGEMLAVVGASGSGKTTLLQILGSLDVPDKGEIWFDGQGLNELSENRLATHRNKNIGFIFQFHYLLPEFSALENVMMPGLIAGLPMKQLEEDAHRLLTLVGLGHRVQHRSGELSGGEQQRVALARALIMQPVLLLADEPTGNLDSASGQQVFALLTELCQTRSMSVVMVTHNMELAGAMDRCLTLKDGSLE</sequence>
<organism evidence="9 10">
    <name type="scientific">Candidatus Electrothrix aarhusensis</name>
    <dbReference type="NCBI Taxonomy" id="1859131"/>
    <lineage>
        <taxon>Bacteria</taxon>
        <taxon>Pseudomonadati</taxon>
        <taxon>Thermodesulfobacteriota</taxon>
        <taxon>Desulfobulbia</taxon>
        <taxon>Desulfobulbales</taxon>
        <taxon>Desulfobulbaceae</taxon>
        <taxon>Candidatus Electrothrix</taxon>
    </lineage>
</organism>
<feature type="domain" description="ABC transporter" evidence="8">
    <location>
        <begin position="16"/>
        <end position="234"/>
    </location>
</feature>
<keyword evidence="5 9" id="KW-0067">ATP-binding</keyword>
<proteinExistence type="inferred from homology"/>
<evidence type="ECO:0000256" key="4">
    <source>
        <dbReference type="ARBA" id="ARBA00022741"/>
    </source>
</evidence>
<dbReference type="Pfam" id="PF00005">
    <property type="entry name" value="ABC_tran"/>
    <property type="match status" value="1"/>
</dbReference>
<keyword evidence="2" id="KW-0813">Transport</keyword>
<dbReference type="AlphaFoldDB" id="A0A444IST6"/>
<name>A0A444IST6_9BACT</name>
<evidence type="ECO:0000256" key="6">
    <source>
        <dbReference type="ARBA" id="ARBA00022967"/>
    </source>
</evidence>
<keyword evidence="9" id="KW-0449">Lipoprotein</keyword>
<dbReference type="GO" id="GO:0005524">
    <property type="term" value="F:ATP binding"/>
    <property type="evidence" value="ECO:0007669"/>
    <property type="project" value="UniProtKB-KW"/>
</dbReference>
<dbReference type="FunFam" id="3.40.50.300:FF:000230">
    <property type="entry name" value="Lipoprotein-releasing system ATP-binding protein LolD"/>
    <property type="match status" value="1"/>
</dbReference>
<dbReference type="GO" id="GO:0016887">
    <property type="term" value="F:ATP hydrolysis activity"/>
    <property type="evidence" value="ECO:0007669"/>
    <property type="project" value="InterPro"/>
</dbReference>
<dbReference type="CDD" id="cd03255">
    <property type="entry name" value="ABC_MJ0796_LolCDE_FtsE"/>
    <property type="match status" value="1"/>
</dbReference>
<dbReference type="GO" id="GO:0089705">
    <property type="term" value="P:protein localization to outer membrane"/>
    <property type="evidence" value="ECO:0007669"/>
    <property type="project" value="UniProtKB-ARBA"/>
</dbReference>
<dbReference type="InterPro" id="IPR015854">
    <property type="entry name" value="ABC_transpr_LolD-like"/>
</dbReference>
<keyword evidence="7" id="KW-0472">Membrane</keyword>
<evidence type="ECO:0000256" key="5">
    <source>
        <dbReference type="ARBA" id="ARBA00022840"/>
    </source>
</evidence>
<dbReference type="SMART" id="SM00382">
    <property type="entry name" value="AAA"/>
    <property type="match status" value="1"/>
</dbReference>
<evidence type="ECO:0000313" key="9">
    <source>
        <dbReference type="EMBL" id="RWX43971.1"/>
    </source>
</evidence>
<dbReference type="EC" id="3.6.3.-" evidence="9"/>
<comment type="similarity">
    <text evidence="1">Belongs to the ABC transporter superfamily.</text>
</comment>
<accession>A0A444IST6</accession>
<dbReference type="GO" id="GO:0022857">
    <property type="term" value="F:transmembrane transporter activity"/>
    <property type="evidence" value="ECO:0007669"/>
    <property type="project" value="TreeGrafter"/>
</dbReference>
<evidence type="ECO:0000313" key="10">
    <source>
        <dbReference type="Proteomes" id="UP000287853"/>
    </source>
</evidence>
<dbReference type="PROSITE" id="PS00211">
    <property type="entry name" value="ABC_TRANSPORTER_1"/>
    <property type="match status" value="1"/>
</dbReference>
<dbReference type="InterPro" id="IPR017871">
    <property type="entry name" value="ABC_transporter-like_CS"/>
</dbReference>
<evidence type="ECO:0000256" key="2">
    <source>
        <dbReference type="ARBA" id="ARBA00022448"/>
    </source>
</evidence>
<dbReference type="Proteomes" id="UP000287853">
    <property type="component" value="Unassembled WGS sequence"/>
</dbReference>
<protein>
    <submittedName>
        <fullName evidence="9">Lipoprotein-releasing system ATP-binding protein</fullName>
        <ecNumber evidence="9">3.6.3.-</ecNumber>
    </submittedName>
</protein>
<evidence type="ECO:0000256" key="3">
    <source>
        <dbReference type="ARBA" id="ARBA00022475"/>
    </source>
</evidence>
<reference evidence="9 10" key="1">
    <citation type="submission" date="2017-01" db="EMBL/GenBank/DDBJ databases">
        <title>The cable genome- insights into the physiology and evolution of filamentous bacteria capable of sulfide oxidation via long distance electron transfer.</title>
        <authorList>
            <person name="Schreiber L."/>
            <person name="Bjerg J.T."/>
            <person name="Boggild A."/>
            <person name="Van De Vossenberg J."/>
            <person name="Meysman F."/>
            <person name="Nielsen L.P."/>
            <person name="Schramm A."/>
            <person name="Kjeldsen K.U."/>
        </authorList>
    </citation>
    <scope>NUCLEOTIDE SEQUENCE [LARGE SCALE GENOMIC DNA]</scope>
    <source>
        <strain evidence="9">MCF</strain>
    </source>
</reference>
<comment type="caution">
    <text evidence="9">The sequence shown here is derived from an EMBL/GenBank/DDBJ whole genome shotgun (WGS) entry which is preliminary data.</text>
</comment>
<keyword evidence="10" id="KW-1185">Reference proteome</keyword>
<keyword evidence="9" id="KW-0378">Hydrolase</keyword>
<dbReference type="InterPro" id="IPR027417">
    <property type="entry name" value="P-loop_NTPase"/>
</dbReference>
<keyword evidence="3" id="KW-1003">Cell membrane</keyword>
<dbReference type="InterPro" id="IPR003439">
    <property type="entry name" value="ABC_transporter-like_ATP-bd"/>
</dbReference>
<keyword evidence="4" id="KW-0547">Nucleotide-binding</keyword>
<dbReference type="InterPro" id="IPR017911">
    <property type="entry name" value="MacB-like_ATP-bd"/>
</dbReference>
<evidence type="ECO:0000259" key="8">
    <source>
        <dbReference type="PROSITE" id="PS50893"/>
    </source>
</evidence>
<dbReference type="EMBL" id="MTKO01000104">
    <property type="protein sequence ID" value="RWX43971.1"/>
    <property type="molecule type" value="Genomic_DNA"/>
</dbReference>
<dbReference type="GO" id="GO:0044874">
    <property type="term" value="P:lipoprotein localization to outer membrane"/>
    <property type="evidence" value="ECO:0007669"/>
    <property type="project" value="UniProtKB-ARBA"/>
</dbReference>
<dbReference type="InterPro" id="IPR003593">
    <property type="entry name" value="AAA+_ATPase"/>
</dbReference>
<gene>
    <name evidence="9" type="ORF">H206_03611</name>
</gene>
<evidence type="ECO:0000256" key="7">
    <source>
        <dbReference type="ARBA" id="ARBA00023136"/>
    </source>
</evidence>
<dbReference type="PROSITE" id="PS50893">
    <property type="entry name" value="ABC_TRANSPORTER_2"/>
    <property type="match status" value="1"/>
</dbReference>
<keyword evidence="6" id="KW-1278">Translocase</keyword>
<dbReference type="GO" id="GO:0005886">
    <property type="term" value="C:plasma membrane"/>
    <property type="evidence" value="ECO:0007669"/>
    <property type="project" value="TreeGrafter"/>
</dbReference>
<dbReference type="PANTHER" id="PTHR24220">
    <property type="entry name" value="IMPORT ATP-BINDING PROTEIN"/>
    <property type="match status" value="1"/>
</dbReference>